<dbReference type="Pfam" id="PF10853">
    <property type="entry name" value="DUF2650"/>
    <property type="match status" value="1"/>
</dbReference>
<protein>
    <submittedName>
        <fullName evidence="2">Uncharacterized protein</fullName>
    </submittedName>
</protein>
<accession>A0ABD2IF92</accession>
<name>A0ABD2IF92_HETSC</name>
<feature type="transmembrane region" description="Helical" evidence="1">
    <location>
        <begin position="73"/>
        <end position="95"/>
    </location>
</feature>
<keyword evidence="3" id="KW-1185">Reference proteome</keyword>
<proteinExistence type="predicted"/>
<evidence type="ECO:0000313" key="2">
    <source>
        <dbReference type="EMBL" id="KAL3078874.1"/>
    </source>
</evidence>
<feature type="transmembrane region" description="Helical" evidence="1">
    <location>
        <begin position="32"/>
        <end position="52"/>
    </location>
</feature>
<sequence length="140" mass="15547">MLCPPLPLSHFPRRRAILTSSSSSSSSSPSSLLITHLFPPLFPLIFLLILLHSPSSSAYSSSPGSSFVYQCPMFSYMSPFAINYCGTGSIFHYYVCCDYNPTECCVRLETWAIICLVLIGLLTLFGCLGCCVFCFIMQRR</sequence>
<comment type="caution">
    <text evidence="2">The sequence shown here is derived from an EMBL/GenBank/DDBJ whole genome shotgun (WGS) entry which is preliminary data.</text>
</comment>
<dbReference type="EMBL" id="JBICCN010000309">
    <property type="protein sequence ID" value="KAL3078874.1"/>
    <property type="molecule type" value="Genomic_DNA"/>
</dbReference>
<evidence type="ECO:0000256" key="1">
    <source>
        <dbReference type="SAM" id="Phobius"/>
    </source>
</evidence>
<organism evidence="2 3">
    <name type="scientific">Heterodera schachtii</name>
    <name type="common">Sugarbeet cyst nematode worm</name>
    <name type="synonym">Tylenchus schachtii</name>
    <dbReference type="NCBI Taxonomy" id="97005"/>
    <lineage>
        <taxon>Eukaryota</taxon>
        <taxon>Metazoa</taxon>
        <taxon>Ecdysozoa</taxon>
        <taxon>Nematoda</taxon>
        <taxon>Chromadorea</taxon>
        <taxon>Rhabditida</taxon>
        <taxon>Tylenchina</taxon>
        <taxon>Tylenchomorpha</taxon>
        <taxon>Tylenchoidea</taxon>
        <taxon>Heteroderidae</taxon>
        <taxon>Heteroderinae</taxon>
        <taxon>Heterodera</taxon>
    </lineage>
</organism>
<dbReference type="PANTHER" id="PTHR34149:SF9">
    <property type="entry name" value="PROTEIN CBG09996"/>
    <property type="match status" value="1"/>
</dbReference>
<dbReference type="AlphaFoldDB" id="A0ABD2IF92"/>
<reference evidence="2 3" key="1">
    <citation type="submission" date="2024-10" db="EMBL/GenBank/DDBJ databases">
        <authorList>
            <person name="Kim D."/>
        </authorList>
    </citation>
    <scope>NUCLEOTIDE SEQUENCE [LARGE SCALE GENOMIC DNA]</scope>
    <source>
        <strain evidence="2">Taebaek</strain>
    </source>
</reference>
<feature type="transmembrane region" description="Helical" evidence="1">
    <location>
        <begin position="111"/>
        <end position="136"/>
    </location>
</feature>
<evidence type="ECO:0000313" key="3">
    <source>
        <dbReference type="Proteomes" id="UP001620645"/>
    </source>
</evidence>
<dbReference type="Proteomes" id="UP001620645">
    <property type="component" value="Unassembled WGS sequence"/>
</dbReference>
<keyword evidence="1" id="KW-0472">Membrane</keyword>
<gene>
    <name evidence="2" type="ORF">niasHS_014656</name>
</gene>
<dbReference type="PANTHER" id="PTHR34149">
    <property type="entry name" value="PROTEIN CBG11905-RELATED"/>
    <property type="match status" value="1"/>
</dbReference>
<dbReference type="InterPro" id="IPR022559">
    <property type="entry name" value="SUP-1-like"/>
</dbReference>
<keyword evidence="1" id="KW-0812">Transmembrane</keyword>
<keyword evidence="1" id="KW-1133">Transmembrane helix</keyword>